<feature type="domain" description="Acyltransferase 3" evidence="9">
    <location>
        <begin position="30"/>
        <end position="339"/>
    </location>
</feature>
<dbReference type="Proteomes" id="UP000564885">
    <property type="component" value="Unassembled WGS sequence"/>
</dbReference>
<dbReference type="GO" id="GO:0009246">
    <property type="term" value="P:enterobacterial common antigen biosynthetic process"/>
    <property type="evidence" value="ECO:0007669"/>
    <property type="project" value="TreeGrafter"/>
</dbReference>
<evidence type="ECO:0000256" key="6">
    <source>
        <dbReference type="ARBA" id="ARBA00023136"/>
    </source>
</evidence>
<evidence type="ECO:0000313" key="10">
    <source>
        <dbReference type="EMBL" id="NNM73669.1"/>
    </source>
</evidence>
<feature type="transmembrane region" description="Helical" evidence="8">
    <location>
        <begin position="143"/>
        <end position="162"/>
    </location>
</feature>
<comment type="similarity">
    <text evidence="2">Belongs to the acyltransferase 3 family.</text>
</comment>
<evidence type="ECO:0000256" key="4">
    <source>
        <dbReference type="ARBA" id="ARBA00022692"/>
    </source>
</evidence>
<keyword evidence="5 8" id="KW-1133">Transmembrane helix</keyword>
<dbReference type="GO" id="GO:0016413">
    <property type="term" value="F:O-acetyltransferase activity"/>
    <property type="evidence" value="ECO:0007669"/>
    <property type="project" value="TreeGrafter"/>
</dbReference>
<dbReference type="Pfam" id="PF01757">
    <property type="entry name" value="Acyl_transf_3"/>
    <property type="match status" value="1"/>
</dbReference>
<evidence type="ECO:0000256" key="3">
    <source>
        <dbReference type="ARBA" id="ARBA00022475"/>
    </source>
</evidence>
<evidence type="ECO:0000259" key="9">
    <source>
        <dbReference type="Pfam" id="PF01757"/>
    </source>
</evidence>
<accession>A0A849IB76</accession>
<name>A0A849IB76_9HYPH</name>
<gene>
    <name evidence="10" type="ORF">HJG44_14870</name>
</gene>
<evidence type="ECO:0000256" key="7">
    <source>
        <dbReference type="SAM" id="MobiDB-lite"/>
    </source>
</evidence>
<evidence type="ECO:0000256" key="2">
    <source>
        <dbReference type="ARBA" id="ARBA00007400"/>
    </source>
</evidence>
<keyword evidence="6 8" id="KW-0472">Membrane</keyword>
<feature type="transmembrane region" description="Helical" evidence="8">
    <location>
        <begin position="169"/>
        <end position="189"/>
    </location>
</feature>
<feature type="region of interest" description="Disordered" evidence="7">
    <location>
        <begin position="1"/>
        <end position="25"/>
    </location>
</feature>
<dbReference type="EMBL" id="JABEPP010000004">
    <property type="protein sequence ID" value="NNM73669.1"/>
    <property type="molecule type" value="Genomic_DNA"/>
</dbReference>
<feature type="transmembrane region" description="Helical" evidence="8">
    <location>
        <begin position="74"/>
        <end position="90"/>
    </location>
</feature>
<evidence type="ECO:0000256" key="5">
    <source>
        <dbReference type="ARBA" id="ARBA00022989"/>
    </source>
</evidence>
<comment type="subcellular location">
    <subcellularLocation>
        <location evidence="1">Cell membrane</location>
        <topology evidence="1">Multi-pass membrane protein</topology>
    </subcellularLocation>
</comment>
<protein>
    <submittedName>
        <fullName evidence="10">Acyltransferase family protein</fullName>
    </submittedName>
</protein>
<feature type="transmembrane region" description="Helical" evidence="8">
    <location>
        <begin position="322"/>
        <end position="342"/>
    </location>
</feature>
<evidence type="ECO:0000256" key="8">
    <source>
        <dbReference type="SAM" id="Phobius"/>
    </source>
</evidence>
<feature type="transmembrane region" description="Helical" evidence="8">
    <location>
        <begin position="223"/>
        <end position="241"/>
    </location>
</feature>
<keyword evidence="10" id="KW-0012">Acyltransferase</keyword>
<dbReference type="PANTHER" id="PTHR40074">
    <property type="entry name" value="O-ACETYLTRANSFERASE WECH"/>
    <property type="match status" value="1"/>
</dbReference>
<keyword evidence="3" id="KW-1003">Cell membrane</keyword>
<dbReference type="InterPro" id="IPR002656">
    <property type="entry name" value="Acyl_transf_3_dom"/>
</dbReference>
<feature type="transmembrane region" description="Helical" evidence="8">
    <location>
        <begin position="37"/>
        <end position="54"/>
    </location>
</feature>
<feature type="transmembrane region" description="Helical" evidence="8">
    <location>
        <begin position="253"/>
        <end position="275"/>
    </location>
</feature>
<feature type="transmembrane region" description="Helical" evidence="8">
    <location>
        <begin position="102"/>
        <end position="123"/>
    </location>
</feature>
<reference evidence="10 11" key="1">
    <citation type="submission" date="2020-04" db="EMBL/GenBank/DDBJ databases">
        <title>Enterovirga sp. isolate from soil.</title>
        <authorList>
            <person name="Chea S."/>
            <person name="Kim D.-U."/>
        </authorList>
    </citation>
    <scope>NUCLEOTIDE SEQUENCE [LARGE SCALE GENOMIC DNA]</scope>
    <source>
        <strain evidence="10 11">DB1703</strain>
    </source>
</reference>
<proteinExistence type="inferred from homology"/>
<keyword evidence="11" id="KW-1185">Reference proteome</keyword>
<organism evidence="10 11">
    <name type="scientific">Enterovirga aerilata</name>
    <dbReference type="NCBI Taxonomy" id="2730920"/>
    <lineage>
        <taxon>Bacteria</taxon>
        <taxon>Pseudomonadati</taxon>
        <taxon>Pseudomonadota</taxon>
        <taxon>Alphaproteobacteria</taxon>
        <taxon>Hyphomicrobiales</taxon>
        <taxon>Methylobacteriaceae</taxon>
        <taxon>Enterovirga</taxon>
    </lineage>
</organism>
<dbReference type="AlphaFoldDB" id="A0A849IB76"/>
<keyword evidence="10" id="KW-0808">Transferase</keyword>
<dbReference type="PANTHER" id="PTHR40074:SF4">
    <property type="entry name" value="INNER MEMBRANE PROTEIN YCFT"/>
    <property type="match status" value="1"/>
</dbReference>
<keyword evidence="4 8" id="KW-0812">Transmembrane</keyword>
<dbReference type="GO" id="GO:0005886">
    <property type="term" value="C:plasma membrane"/>
    <property type="evidence" value="ECO:0007669"/>
    <property type="project" value="UniProtKB-SubCell"/>
</dbReference>
<sequence>MDVVTYARRGETDPASSPSGRPDPDGARVAWVDTAKGICIILVVMMHSTLGVGAEMGREGFMHWVVAFAKPFRMPDFFLVSGLFLGRVIARDWRSYADKRVVHFFYFYLLWLVIQSAAKYGQVSGGSPLGFLQHLAHGLYEPYSTLWFIYILAVFSVVTKLVRHVSAPVLLGGAALLQILPIETGSFLLDEFCERWVYFLAGYLLSARIFALAAWAPANPGPALIGIAIWAVVNGALALTPTSLGGVPTLAELPVVGLLLGLAGAVAIVAAASILTSHMSRAAEPLRYCGQNSIAIYLAFFLPMAATRTVLIKTGIIQDAGLVSLFVLIAAVAAPLILERLVRHTPLAFLFRRPAWAHIVPVRPALRLQPAE</sequence>
<evidence type="ECO:0000313" key="11">
    <source>
        <dbReference type="Proteomes" id="UP000564885"/>
    </source>
</evidence>
<comment type="caution">
    <text evidence="10">The sequence shown here is derived from an EMBL/GenBank/DDBJ whole genome shotgun (WGS) entry which is preliminary data.</text>
</comment>
<feature type="transmembrane region" description="Helical" evidence="8">
    <location>
        <begin position="295"/>
        <end position="316"/>
    </location>
</feature>
<feature type="transmembrane region" description="Helical" evidence="8">
    <location>
        <begin position="195"/>
        <end position="216"/>
    </location>
</feature>
<evidence type="ECO:0000256" key="1">
    <source>
        <dbReference type="ARBA" id="ARBA00004651"/>
    </source>
</evidence>